<protein>
    <submittedName>
        <fullName evidence="2">DUF6518 family protein</fullName>
    </submittedName>
</protein>
<keyword evidence="3" id="KW-1185">Reference proteome</keyword>
<accession>A0ABT1PH24</accession>
<evidence type="ECO:0000313" key="3">
    <source>
        <dbReference type="Proteomes" id="UP001206206"/>
    </source>
</evidence>
<dbReference type="Proteomes" id="UP001206206">
    <property type="component" value="Unassembled WGS sequence"/>
</dbReference>
<keyword evidence="1" id="KW-0472">Membrane</keyword>
<keyword evidence="1" id="KW-1133">Transmembrane helix</keyword>
<sequence>MPFSPSQALTSTTALLAGGALGVLAPLIGAVGGTSARVADLVLAAGWSWAALAFCAGFSQPSKKRSALLAIASLVIAVVAYYVTKLGQGNFLAADLNDPSGKTTYINWFDFLSKMAVWCVAACILGPLLGFAGNLARNGRLRNLPFRIVVPVIAIIDTSQRLQLDAPLQGPTAAMTWSVIRLIAAASIVAILVHAVITSRSRLSSK</sequence>
<reference evidence="2 3" key="1">
    <citation type="submission" date="2022-06" db="EMBL/GenBank/DDBJ databases">
        <title>Draft genome sequence of type strain Streptomyces rubrisoli DSM 42083.</title>
        <authorList>
            <person name="Duangmal K."/>
            <person name="Klaysubun C."/>
        </authorList>
    </citation>
    <scope>NUCLEOTIDE SEQUENCE [LARGE SCALE GENOMIC DNA]</scope>
    <source>
        <strain evidence="2 3">DSM 42083</strain>
    </source>
</reference>
<proteinExistence type="predicted"/>
<evidence type="ECO:0000256" key="1">
    <source>
        <dbReference type="SAM" id="Phobius"/>
    </source>
</evidence>
<evidence type="ECO:0000313" key="2">
    <source>
        <dbReference type="EMBL" id="MCQ4044659.1"/>
    </source>
</evidence>
<keyword evidence="1" id="KW-0812">Transmembrane</keyword>
<feature type="transmembrane region" description="Helical" evidence="1">
    <location>
        <begin position="115"/>
        <end position="132"/>
    </location>
</feature>
<feature type="transmembrane region" description="Helical" evidence="1">
    <location>
        <begin position="174"/>
        <end position="197"/>
    </location>
</feature>
<dbReference type="RefSeq" id="WP_255930692.1">
    <property type="nucleotide sequence ID" value="NZ_JANFNH010000030.1"/>
</dbReference>
<feature type="transmembrane region" description="Helical" evidence="1">
    <location>
        <begin position="38"/>
        <end position="59"/>
    </location>
</feature>
<dbReference type="EMBL" id="JANFNH010000030">
    <property type="protein sequence ID" value="MCQ4044659.1"/>
    <property type="molecule type" value="Genomic_DNA"/>
</dbReference>
<organism evidence="2 3">
    <name type="scientific">Streptantibioticus rubrisoli</name>
    <dbReference type="NCBI Taxonomy" id="1387313"/>
    <lineage>
        <taxon>Bacteria</taxon>
        <taxon>Bacillati</taxon>
        <taxon>Actinomycetota</taxon>
        <taxon>Actinomycetes</taxon>
        <taxon>Kitasatosporales</taxon>
        <taxon>Streptomycetaceae</taxon>
        <taxon>Streptantibioticus</taxon>
    </lineage>
</organism>
<feature type="transmembrane region" description="Helical" evidence="1">
    <location>
        <begin position="144"/>
        <end position="162"/>
    </location>
</feature>
<gene>
    <name evidence="2" type="ORF">NON19_22140</name>
</gene>
<feature type="transmembrane region" description="Helical" evidence="1">
    <location>
        <begin position="66"/>
        <end position="83"/>
    </location>
</feature>
<name>A0ABT1PH24_9ACTN</name>
<comment type="caution">
    <text evidence="2">The sequence shown here is derived from an EMBL/GenBank/DDBJ whole genome shotgun (WGS) entry which is preliminary data.</text>
</comment>